<dbReference type="AlphaFoldDB" id="M2YM71"/>
<dbReference type="HOGENOM" id="CLU_758692_0_0_1"/>
<dbReference type="eggNOG" id="ENOG502SZZ5">
    <property type="taxonomic scope" value="Eukaryota"/>
</dbReference>
<dbReference type="OrthoDB" id="5332773at2759"/>
<name>M2YM71_DOTSN</name>
<reference evidence="1 2" key="2">
    <citation type="journal article" date="2012" name="PLoS Pathog.">
        <title>Diverse lifestyles and strategies of plant pathogenesis encoded in the genomes of eighteen Dothideomycetes fungi.</title>
        <authorList>
            <person name="Ohm R.A."/>
            <person name="Feau N."/>
            <person name="Henrissat B."/>
            <person name="Schoch C.L."/>
            <person name="Horwitz B.A."/>
            <person name="Barry K.W."/>
            <person name="Condon B.J."/>
            <person name="Copeland A.C."/>
            <person name="Dhillon B."/>
            <person name="Glaser F."/>
            <person name="Hesse C.N."/>
            <person name="Kosti I."/>
            <person name="LaButti K."/>
            <person name="Lindquist E.A."/>
            <person name="Lucas S."/>
            <person name="Salamov A.A."/>
            <person name="Bradshaw R.E."/>
            <person name="Ciuffetti L."/>
            <person name="Hamelin R.C."/>
            <person name="Kema G.H.J."/>
            <person name="Lawrence C."/>
            <person name="Scott J.A."/>
            <person name="Spatafora J.W."/>
            <person name="Turgeon B.G."/>
            <person name="de Wit P.J.G.M."/>
            <person name="Zhong S."/>
            <person name="Goodwin S.B."/>
            <person name="Grigoriev I.V."/>
        </authorList>
    </citation>
    <scope>NUCLEOTIDE SEQUENCE [LARGE SCALE GENOMIC DNA]</scope>
    <source>
        <strain evidence="2">NZE10 / CBS 128990</strain>
    </source>
</reference>
<protein>
    <submittedName>
        <fullName evidence="1">Uncharacterized protein</fullName>
    </submittedName>
</protein>
<dbReference type="Proteomes" id="UP000016933">
    <property type="component" value="Unassembled WGS sequence"/>
</dbReference>
<accession>M2YM71</accession>
<organism evidence="1 2">
    <name type="scientific">Dothistroma septosporum (strain NZE10 / CBS 128990)</name>
    <name type="common">Red band needle blight fungus</name>
    <name type="synonym">Mycosphaerella pini</name>
    <dbReference type="NCBI Taxonomy" id="675120"/>
    <lineage>
        <taxon>Eukaryota</taxon>
        <taxon>Fungi</taxon>
        <taxon>Dikarya</taxon>
        <taxon>Ascomycota</taxon>
        <taxon>Pezizomycotina</taxon>
        <taxon>Dothideomycetes</taxon>
        <taxon>Dothideomycetidae</taxon>
        <taxon>Mycosphaerellales</taxon>
        <taxon>Mycosphaerellaceae</taxon>
        <taxon>Dothistroma</taxon>
    </lineage>
</organism>
<sequence>MAIDAERLVADFKWFDDPVHARQTVDSIVGSWQARCNQAKQKLAAVDAEVVQKEQDDAGSVHDASHKAYASLKQVVAILLDIDNGHTRLSRQDKSILQCLDQAVEQFEALTKVAHVNFQGLGIQAGDCTEFRDRLLFIRGALDEDATQLITDATAAWREGSSRDSEHVRLVADESSCHQRLADAQSAYDTADNWFTGAFTGAGEVDARRNRRDEMRAALERNQEGQRRESTRKTDYYSLAAQIKIASAALVELSSQLQTTAAAALEAFTKIGTAQMAASRLWGGFIDLKNEIWSTDYHSTRDRSLHKVLDLLRADDEVFMLQDCIEKTEREIKQDIAARLGDANLARLLASGAESVEPSSEDLEL</sequence>
<keyword evidence="2" id="KW-1185">Reference proteome</keyword>
<gene>
    <name evidence="1" type="ORF">DOTSEDRAFT_72476</name>
</gene>
<reference evidence="2" key="1">
    <citation type="journal article" date="2012" name="PLoS Genet.">
        <title>The genomes of the fungal plant pathogens Cladosporium fulvum and Dothistroma septosporum reveal adaptation to different hosts and lifestyles but also signatures of common ancestry.</title>
        <authorList>
            <person name="de Wit P.J.G.M."/>
            <person name="van der Burgt A."/>
            <person name="Oekmen B."/>
            <person name="Stergiopoulos I."/>
            <person name="Abd-Elsalam K.A."/>
            <person name="Aerts A.L."/>
            <person name="Bahkali A.H."/>
            <person name="Beenen H.G."/>
            <person name="Chettri P."/>
            <person name="Cox M.P."/>
            <person name="Datema E."/>
            <person name="de Vries R.P."/>
            <person name="Dhillon B."/>
            <person name="Ganley A.R."/>
            <person name="Griffiths S.A."/>
            <person name="Guo Y."/>
            <person name="Hamelin R.C."/>
            <person name="Henrissat B."/>
            <person name="Kabir M.S."/>
            <person name="Jashni M.K."/>
            <person name="Kema G."/>
            <person name="Klaubauf S."/>
            <person name="Lapidus A."/>
            <person name="Levasseur A."/>
            <person name="Lindquist E."/>
            <person name="Mehrabi R."/>
            <person name="Ohm R.A."/>
            <person name="Owen T.J."/>
            <person name="Salamov A."/>
            <person name="Schwelm A."/>
            <person name="Schijlen E."/>
            <person name="Sun H."/>
            <person name="van den Burg H.A."/>
            <person name="van Ham R.C.H.J."/>
            <person name="Zhang S."/>
            <person name="Goodwin S.B."/>
            <person name="Grigoriev I.V."/>
            <person name="Collemare J."/>
            <person name="Bradshaw R.E."/>
        </authorList>
    </citation>
    <scope>NUCLEOTIDE SEQUENCE [LARGE SCALE GENOMIC DNA]</scope>
    <source>
        <strain evidence="2">NZE10 / CBS 128990</strain>
    </source>
</reference>
<evidence type="ECO:0000313" key="1">
    <source>
        <dbReference type="EMBL" id="EME43106.1"/>
    </source>
</evidence>
<dbReference type="OMA" id="EYSHAID"/>
<proteinExistence type="predicted"/>
<evidence type="ECO:0000313" key="2">
    <source>
        <dbReference type="Proteomes" id="UP000016933"/>
    </source>
</evidence>
<dbReference type="EMBL" id="KB446540">
    <property type="protein sequence ID" value="EME43106.1"/>
    <property type="molecule type" value="Genomic_DNA"/>
</dbReference>